<gene>
    <name evidence="1" type="ORF">CEXT_504101</name>
</gene>
<reference evidence="1 2" key="1">
    <citation type="submission" date="2021-06" db="EMBL/GenBank/DDBJ databases">
        <title>Caerostris extrusa draft genome.</title>
        <authorList>
            <person name="Kono N."/>
            <person name="Arakawa K."/>
        </authorList>
    </citation>
    <scope>NUCLEOTIDE SEQUENCE [LARGE SCALE GENOMIC DNA]</scope>
</reference>
<dbReference type="Proteomes" id="UP001054945">
    <property type="component" value="Unassembled WGS sequence"/>
</dbReference>
<organism evidence="1 2">
    <name type="scientific">Caerostris extrusa</name>
    <name type="common">Bark spider</name>
    <name type="synonym">Caerostris bankana</name>
    <dbReference type="NCBI Taxonomy" id="172846"/>
    <lineage>
        <taxon>Eukaryota</taxon>
        <taxon>Metazoa</taxon>
        <taxon>Ecdysozoa</taxon>
        <taxon>Arthropoda</taxon>
        <taxon>Chelicerata</taxon>
        <taxon>Arachnida</taxon>
        <taxon>Araneae</taxon>
        <taxon>Araneomorphae</taxon>
        <taxon>Entelegynae</taxon>
        <taxon>Araneoidea</taxon>
        <taxon>Araneidae</taxon>
        <taxon>Caerostris</taxon>
    </lineage>
</organism>
<accession>A0AAV4NZC3</accession>
<comment type="caution">
    <text evidence="1">The sequence shown here is derived from an EMBL/GenBank/DDBJ whole genome shotgun (WGS) entry which is preliminary data.</text>
</comment>
<evidence type="ECO:0000313" key="1">
    <source>
        <dbReference type="EMBL" id="GIX90091.1"/>
    </source>
</evidence>
<keyword evidence="2" id="KW-1185">Reference proteome</keyword>
<protein>
    <submittedName>
        <fullName evidence="1">Uncharacterized protein</fullName>
    </submittedName>
</protein>
<sequence length="66" mass="7271">MSAKDVVETYLWKDEPSFRIRDQNDLPIQGIYPDQLIILDVSGREYGGSQGLGSSNSPMVADLKVG</sequence>
<dbReference type="AlphaFoldDB" id="A0AAV4NZC3"/>
<proteinExistence type="predicted"/>
<dbReference type="EMBL" id="BPLR01021475">
    <property type="protein sequence ID" value="GIX90091.1"/>
    <property type="molecule type" value="Genomic_DNA"/>
</dbReference>
<name>A0AAV4NZC3_CAEEX</name>
<evidence type="ECO:0000313" key="2">
    <source>
        <dbReference type="Proteomes" id="UP001054945"/>
    </source>
</evidence>